<dbReference type="PANTHER" id="PTHR30168">
    <property type="entry name" value="PUTATIVE MEMBRANE PROTEIN YPFJ"/>
    <property type="match status" value="1"/>
</dbReference>
<dbReference type="STRING" id="2017.SAMN05444320_108190"/>
<protein>
    <recommendedName>
        <fullName evidence="9">Neutral zinc metallopeptidase</fullName>
    </recommendedName>
</protein>
<dbReference type="GO" id="GO:0016020">
    <property type="term" value="C:membrane"/>
    <property type="evidence" value="ECO:0007669"/>
    <property type="project" value="UniProtKB-SubCell"/>
</dbReference>
<feature type="region of interest" description="Disordered" evidence="5">
    <location>
        <begin position="1"/>
        <end position="51"/>
    </location>
</feature>
<dbReference type="Proteomes" id="UP000184501">
    <property type="component" value="Unassembled WGS sequence"/>
</dbReference>
<keyword evidence="4 6" id="KW-0472">Membrane</keyword>
<dbReference type="EMBL" id="FQVN01000008">
    <property type="protein sequence ID" value="SHG37253.1"/>
    <property type="molecule type" value="Genomic_DNA"/>
</dbReference>
<evidence type="ECO:0000256" key="4">
    <source>
        <dbReference type="ARBA" id="ARBA00023136"/>
    </source>
</evidence>
<feature type="region of interest" description="Disordered" evidence="5">
    <location>
        <begin position="341"/>
        <end position="363"/>
    </location>
</feature>
<evidence type="ECO:0000256" key="2">
    <source>
        <dbReference type="ARBA" id="ARBA00022692"/>
    </source>
</evidence>
<dbReference type="Pfam" id="PF04228">
    <property type="entry name" value="Zn_peptidase"/>
    <property type="match status" value="1"/>
</dbReference>
<evidence type="ECO:0008006" key="9">
    <source>
        <dbReference type="Google" id="ProtNLM"/>
    </source>
</evidence>
<name>A0A1M5JB58_STRHI</name>
<organism evidence="7 8">
    <name type="scientific">Streptoalloteichus hindustanus</name>
    <dbReference type="NCBI Taxonomy" id="2017"/>
    <lineage>
        <taxon>Bacteria</taxon>
        <taxon>Bacillati</taxon>
        <taxon>Actinomycetota</taxon>
        <taxon>Actinomycetes</taxon>
        <taxon>Pseudonocardiales</taxon>
        <taxon>Pseudonocardiaceae</taxon>
        <taxon>Streptoalloteichus</taxon>
    </lineage>
</organism>
<keyword evidence="3 6" id="KW-1133">Transmembrane helix</keyword>
<keyword evidence="8" id="KW-1185">Reference proteome</keyword>
<feature type="transmembrane region" description="Helical" evidence="6">
    <location>
        <begin position="56"/>
        <end position="79"/>
    </location>
</feature>
<feature type="compositionally biased region" description="Low complexity" evidence="5">
    <location>
        <begin position="105"/>
        <end position="133"/>
    </location>
</feature>
<feature type="region of interest" description="Disordered" evidence="5">
    <location>
        <begin position="80"/>
        <end position="165"/>
    </location>
</feature>
<keyword evidence="2 6" id="KW-0812">Transmembrane</keyword>
<proteinExistence type="predicted"/>
<gene>
    <name evidence="7" type="ORF">SAMN05444320_108190</name>
</gene>
<accession>A0A1M5JB58</accession>
<comment type="subcellular location">
    <subcellularLocation>
        <location evidence="1">Membrane</location>
        <topology evidence="1">Single-pass membrane protein</topology>
    </subcellularLocation>
</comment>
<evidence type="ECO:0000313" key="7">
    <source>
        <dbReference type="EMBL" id="SHG37253.1"/>
    </source>
</evidence>
<reference evidence="7 8" key="1">
    <citation type="submission" date="2016-11" db="EMBL/GenBank/DDBJ databases">
        <authorList>
            <person name="Jaros S."/>
            <person name="Januszkiewicz K."/>
            <person name="Wedrychowicz H."/>
        </authorList>
    </citation>
    <scope>NUCLEOTIDE SEQUENCE [LARGE SCALE GENOMIC DNA]</scope>
    <source>
        <strain evidence="7 8">DSM 44523</strain>
    </source>
</reference>
<evidence type="ECO:0000256" key="3">
    <source>
        <dbReference type="ARBA" id="ARBA00022989"/>
    </source>
</evidence>
<evidence type="ECO:0000313" key="8">
    <source>
        <dbReference type="Proteomes" id="UP000184501"/>
    </source>
</evidence>
<evidence type="ECO:0000256" key="1">
    <source>
        <dbReference type="ARBA" id="ARBA00004167"/>
    </source>
</evidence>
<evidence type="ECO:0000256" key="6">
    <source>
        <dbReference type="SAM" id="Phobius"/>
    </source>
</evidence>
<sequence>MAAPGSPGPVMPPPAVARPPFPQQGHPQGHPAPPPWAPAGPRPYGPVPPGPRKSNAGPLVAVALILAAMVGIGVVGYAASGSSHRRAAEPGYDRYPTGTSVPTYTTASAASTTTTTATTSSTTRAERTGSGSTPRTSAQQTQTSREPAQPRPVPKLADNPLHNPNLGMAKTNCALPRWGGADPNAQLAYYEAAVGCLARAWDPVLAAAGLPTGPPRVFTPTSPFNSPCGNNNPPTRPAFYCQGNIYMPPLYFSQVERQPVDQPAIYLGVLAHEYGHHVEQLSGVMDAAWRLRYDHGEGSPASLEISRRLELEATCLGGMFFAGVVGNGSVSRATYDTVLRDNYNRGDSPGNGRPRDHGTMRNNGAWFQQGAEKNRTYQCNTWSVGADAVG</sequence>
<feature type="compositionally biased region" description="Pro residues" evidence="5">
    <location>
        <begin position="30"/>
        <end position="51"/>
    </location>
</feature>
<feature type="compositionally biased region" description="Polar residues" evidence="5">
    <location>
        <begin position="134"/>
        <end position="146"/>
    </location>
</feature>
<dbReference type="AlphaFoldDB" id="A0A1M5JB58"/>
<dbReference type="InterPro" id="IPR007343">
    <property type="entry name" value="Uncharacterised_pept_Zn_put"/>
</dbReference>
<evidence type="ECO:0000256" key="5">
    <source>
        <dbReference type="SAM" id="MobiDB-lite"/>
    </source>
</evidence>
<feature type="compositionally biased region" description="Pro residues" evidence="5">
    <location>
        <begin position="1"/>
        <end position="22"/>
    </location>
</feature>
<dbReference type="PANTHER" id="PTHR30168:SF0">
    <property type="entry name" value="INNER MEMBRANE PROTEIN"/>
    <property type="match status" value="1"/>
</dbReference>